<dbReference type="Gene3D" id="3.90.550.10">
    <property type="entry name" value="Spore Coat Polysaccharide Biosynthesis Protein SpsA, Chain A"/>
    <property type="match status" value="1"/>
</dbReference>
<gene>
    <name evidence="2" type="ORF">GCM10018781_60950</name>
</gene>
<dbReference type="RefSeq" id="WP_190214131.1">
    <property type="nucleotide sequence ID" value="NZ_BNBO01000047.1"/>
</dbReference>
<evidence type="ECO:0000256" key="1">
    <source>
        <dbReference type="SAM" id="MobiDB-lite"/>
    </source>
</evidence>
<organism evidence="2 3">
    <name type="scientific">Kitasatospora indigofera</name>
    <dbReference type="NCBI Taxonomy" id="67307"/>
    <lineage>
        <taxon>Bacteria</taxon>
        <taxon>Bacillati</taxon>
        <taxon>Actinomycetota</taxon>
        <taxon>Actinomycetes</taxon>
        <taxon>Kitasatosporales</taxon>
        <taxon>Streptomycetaceae</taxon>
        <taxon>Kitasatospora</taxon>
    </lineage>
</organism>
<dbReference type="Proteomes" id="UP000617734">
    <property type="component" value="Unassembled WGS sequence"/>
</dbReference>
<accession>A0A919L2J7</accession>
<dbReference type="InterPro" id="IPR029044">
    <property type="entry name" value="Nucleotide-diphossugar_trans"/>
</dbReference>
<evidence type="ECO:0000313" key="3">
    <source>
        <dbReference type="Proteomes" id="UP000617734"/>
    </source>
</evidence>
<comment type="caution">
    <text evidence="2">The sequence shown here is derived from an EMBL/GenBank/DDBJ whole genome shotgun (WGS) entry which is preliminary data.</text>
</comment>
<evidence type="ECO:0008006" key="4">
    <source>
        <dbReference type="Google" id="ProtNLM"/>
    </source>
</evidence>
<sequence>MSAPPTVVVPCAGKGRRLGLPFPKELIPSGPGRLAIDSALQLVDEAAAADLRLLLVTGPGREATARYVRGRCAAPVAVVGQDPALPELAGAIRSALPWCPGPVLVLLPDQVLAHPAPGLLDAALAALAGHQACFLAAPESDPRRIAVDGALATTPGEDSPNGARRLTGLADKPGPGHTEGFDRVWFGFGFQPTAAHAVLEQLHAATEHRLTENDFRTGPLAGAPVLDCPPFTDLGTWPAYAHHWKDTPCD</sequence>
<evidence type="ECO:0000313" key="2">
    <source>
        <dbReference type="EMBL" id="GHH80471.1"/>
    </source>
</evidence>
<dbReference type="SUPFAM" id="SSF53448">
    <property type="entry name" value="Nucleotide-diphospho-sugar transferases"/>
    <property type="match status" value="1"/>
</dbReference>
<reference evidence="2" key="2">
    <citation type="submission" date="2020-09" db="EMBL/GenBank/DDBJ databases">
        <authorList>
            <person name="Sun Q."/>
            <person name="Ohkuma M."/>
        </authorList>
    </citation>
    <scope>NUCLEOTIDE SEQUENCE</scope>
    <source>
        <strain evidence="2">JCM 4646</strain>
    </source>
</reference>
<reference evidence="2" key="1">
    <citation type="journal article" date="2014" name="Int. J. Syst. Evol. Microbiol.">
        <title>Complete genome sequence of Corynebacterium casei LMG S-19264T (=DSM 44701T), isolated from a smear-ripened cheese.</title>
        <authorList>
            <consortium name="US DOE Joint Genome Institute (JGI-PGF)"/>
            <person name="Walter F."/>
            <person name="Albersmeier A."/>
            <person name="Kalinowski J."/>
            <person name="Ruckert C."/>
        </authorList>
    </citation>
    <scope>NUCLEOTIDE SEQUENCE</scope>
    <source>
        <strain evidence="2">JCM 4646</strain>
    </source>
</reference>
<dbReference type="EMBL" id="BNBO01000047">
    <property type="protein sequence ID" value="GHH80471.1"/>
    <property type="molecule type" value="Genomic_DNA"/>
</dbReference>
<name>A0A919L2J7_9ACTN</name>
<dbReference type="AlphaFoldDB" id="A0A919L2J7"/>
<proteinExistence type="predicted"/>
<dbReference type="GO" id="GO:0016779">
    <property type="term" value="F:nucleotidyltransferase activity"/>
    <property type="evidence" value="ECO:0007669"/>
    <property type="project" value="UniProtKB-ARBA"/>
</dbReference>
<dbReference type="GeneID" id="95356415"/>
<protein>
    <recommendedName>
        <fullName evidence="4">MobA-like NTP transferase domain-containing protein</fullName>
    </recommendedName>
</protein>
<keyword evidence="3" id="KW-1185">Reference proteome</keyword>
<feature type="region of interest" description="Disordered" evidence="1">
    <location>
        <begin position="152"/>
        <end position="175"/>
    </location>
</feature>